<dbReference type="STRING" id="913024.SAMN05421741_12118"/>
<reference evidence="2" key="1">
    <citation type="submission" date="2016-10" db="EMBL/GenBank/DDBJ databases">
        <authorList>
            <person name="Varghese N."/>
            <person name="Submissions S."/>
        </authorList>
    </citation>
    <scope>NUCLEOTIDE SEQUENCE [LARGE SCALE GENOMIC DNA]</scope>
    <source>
        <strain evidence="2">DS-12</strain>
    </source>
</reference>
<keyword evidence="2" id="KW-1185">Reference proteome</keyword>
<dbReference type="Proteomes" id="UP000199036">
    <property type="component" value="Unassembled WGS sequence"/>
</dbReference>
<proteinExistence type="predicted"/>
<dbReference type="EMBL" id="FOVI01000021">
    <property type="protein sequence ID" value="SFO12090.1"/>
    <property type="molecule type" value="Genomic_DNA"/>
</dbReference>
<protein>
    <submittedName>
        <fullName evidence="1">Uncharacterized protein</fullName>
    </submittedName>
</protein>
<dbReference type="AlphaFoldDB" id="A0A1I5EL04"/>
<evidence type="ECO:0000313" key="2">
    <source>
        <dbReference type="Proteomes" id="UP000199036"/>
    </source>
</evidence>
<gene>
    <name evidence="1" type="ORF">SAMN05421741_12118</name>
</gene>
<organism evidence="1 2">
    <name type="scientific">Paenimyroides ummariense</name>
    <dbReference type="NCBI Taxonomy" id="913024"/>
    <lineage>
        <taxon>Bacteria</taxon>
        <taxon>Pseudomonadati</taxon>
        <taxon>Bacteroidota</taxon>
        <taxon>Flavobacteriia</taxon>
        <taxon>Flavobacteriales</taxon>
        <taxon>Flavobacteriaceae</taxon>
        <taxon>Paenimyroides</taxon>
    </lineage>
</organism>
<sequence length="105" mass="12627">MYLRFLISKDMIVKNYNHIFEFMEKDIRINVWHLALILAIVRLADLQENFTNIRVSRSVLMRLSHIRTFPTYHKYLKELQDFGYITYSPSYHPGFRSTITLNIGK</sequence>
<name>A0A1I5EL04_9FLAO</name>
<accession>A0A1I5EL04</accession>
<evidence type="ECO:0000313" key="1">
    <source>
        <dbReference type="EMBL" id="SFO12090.1"/>
    </source>
</evidence>